<dbReference type="GO" id="GO:0003924">
    <property type="term" value="F:GTPase activity"/>
    <property type="evidence" value="ECO:0007669"/>
    <property type="project" value="TreeGrafter"/>
</dbReference>
<dbReference type="GO" id="GO:0005525">
    <property type="term" value="F:GTP binding"/>
    <property type="evidence" value="ECO:0007669"/>
    <property type="project" value="UniProtKB-KW"/>
</dbReference>
<dbReference type="Gene3D" id="3.40.50.300">
    <property type="entry name" value="P-loop containing nucleotide triphosphate hydrolases"/>
    <property type="match status" value="1"/>
</dbReference>
<proteinExistence type="inferred from homology"/>
<evidence type="ECO:0000256" key="1">
    <source>
        <dbReference type="ARBA" id="ARBA00005290"/>
    </source>
</evidence>
<evidence type="ECO:0000313" key="5">
    <source>
        <dbReference type="EMBL" id="GGT93437.1"/>
    </source>
</evidence>
<evidence type="ECO:0000256" key="3">
    <source>
        <dbReference type="ARBA" id="ARBA00022801"/>
    </source>
</evidence>
<keyword evidence="3" id="KW-0378">Hydrolase</keyword>
<dbReference type="Pfam" id="PF03029">
    <property type="entry name" value="ATP_bind_1"/>
    <property type="match status" value="1"/>
</dbReference>
<comment type="similarity">
    <text evidence="1">Belongs to the GPN-loop GTPase family.</text>
</comment>
<dbReference type="EMBL" id="BMQS01000007">
    <property type="protein sequence ID" value="GGT93437.1"/>
    <property type="molecule type" value="Genomic_DNA"/>
</dbReference>
<keyword evidence="2" id="KW-0547">Nucleotide-binding</keyword>
<dbReference type="AlphaFoldDB" id="A0A830H322"/>
<comment type="caution">
    <text evidence="5">The sequence shown here is derived from an EMBL/GenBank/DDBJ whole genome shotgun (WGS) entry which is preliminary data.</text>
</comment>
<evidence type="ECO:0000313" key="6">
    <source>
        <dbReference type="Proteomes" id="UP000616143"/>
    </source>
</evidence>
<sequence length="256" mass="28037">MGMYFIFVTGTAGSGKTTLTASLIDFLTQAGMDVAAANLDPAVERLPYVPDFDVRQYVDAGEIMRKYGLGPNSSLVAATDMALTKATEIREEMDKLRANYVIVDTPGQIELFAYRNSGRMLLTLLSEDSKSVNLFLLDSFLTKEPRSYLSLLLLSSSVKFRLNLPQVNLLSKVDLLTPQELEKITAWSEGEELIDALGIVDDNSYELASSVIQYASSPPTPVSAIEGKGLGEVYAQVQRILAGGEDYYTEEPNPNL</sequence>
<dbReference type="PANTHER" id="PTHR21231">
    <property type="entry name" value="XPA-BINDING PROTEIN 1-RELATED"/>
    <property type="match status" value="1"/>
</dbReference>
<dbReference type="InterPro" id="IPR004130">
    <property type="entry name" value="Gpn"/>
</dbReference>
<keyword evidence="4" id="KW-0342">GTP-binding</keyword>
<protein>
    <submittedName>
        <fullName evidence="5">GTPase</fullName>
    </submittedName>
</protein>
<reference evidence="5" key="2">
    <citation type="submission" date="2020-09" db="EMBL/GenBank/DDBJ databases">
        <authorList>
            <person name="Sun Q."/>
            <person name="Ohkuma M."/>
        </authorList>
    </citation>
    <scope>NUCLEOTIDE SEQUENCE</scope>
    <source>
        <strain evidence="5">JCM 31740</strain>
    </source>
</reference>
<gene>
    <name evidence="5" type="ORF">GCM10007116_08900</name>
</gene>
<name>A0A830H322_9CREN</name>
<organism evidence="5 6">
    <name type="scientific">Sulfodiicoccus acidiphilus</name>
    <dbReference type="NCBI Taxonomy" id="1670455"/>
    <lineage>
        <taxon>Archaea</taxon>
        <taxon>Thermoproteota</taxon>
        <taxon>Thermoprotei</taxon>
        <taxon>Sulfolobales</taxon>
        <taxon>Sulfolobaceae</taxon>
        <taxon>Sulfodiicoccus</taxon>
    </lineage>
</organism>
<dbReference type="SUPFAM" id="SSF52540">
    <property type="entry name" value="P-loop containing nucleoside triphosphate hydrolases"/>
    <property type="match status" value="1"/>
</dbReference>
<evidence type="ECO:0000256" key="2">
    <source>
        <dbReference type="ARBA" id="ARBA00022741"/>
    </source>
</evidence>
<reference evidence="5" key="1">
    <citation type="journal article" date="2014" name="Int. J. Syst. Evol. Microbiol.">
        <title>Complete genome sequence of Corynebacterium casei LMG S-19264T (=DSM 44701T), isolated from a smear-ripened cheese.</title>
        <authorList>
            <consortium name="US DOE Joint Genome Institute (JGI-PGF)"/>
            <person name="Walter F."/>
            <person name="Albersmeier A."/>
            <person name="Kalinowski J."/>
            <person name="Ruckert C."/>
        </authorList>
    </citation>
    <scope>NUCLEOTIDE SEQUENCE</scope>
    <source>
        <strain evidence="5">JCM 31740</strain>
    </source>
</reference>
<dbReference type="InterPro" id="IPR027417">
    <property type="entry name" value="P-loop_NTPase"/>
</dbReference>
<dbReference type="NCBIfam" id="NF010340">
    <property type="entry name" value="PRK13768.1-2"/>
    <property type="match status" value="1"/>
</dbReference>
<accession>A0A830H322</accession>
<dbReference type="Proteomes" id="UP000616143">
    <property type="component" value="Unassembled WGS sequence"/>
</dbReference>
<evidence type="ECO:0000256" key="4">
    <source>
        <dbReference type="ARBA" id="ARBA00023134"/>
    </source>
</evidence>
<dbReference type="PANTHER" id="PTHR21231:SF8">
    <property type="entry name" value="GPN-LOOP GTPASE 1"/>
    <property type="match status" value="1"/>
</dbReference>